<reference evidence="1" key="1">
    <citation type="submission" date="2022-03" db="EMBL/GenBank/DDBJ databases">
        <title>A functionally conserved STORR gene fusion in Papaver species that diverged 16.8 million years ago.</title>
        <authorList>
            <person name="Catania T."/>
        </authorList>
    </citation>
    <scope>NUCLEOTIDE SEQUENCE</scope>
    <source>
        <strain evidence="1">S-191538</strain>
    </source>
</reference>
<feature type="non-terminal residue" evidence="1">
    <location>
        <position position="1"/>
    </location>
</feature>
<name>A0AA41V8Q3_PAPNU</name>
<protein>
    <submittedName>
        <fullName evidence="1">Uncharacterized protein</fullName>
    </submittedName>
</protein>
<proteinExistence type="predicted"/>
<dbReference type="SUPFAM" id="SSF56112">
    <property type="entry name" value="Protein kinase-like (PK-like)"/>
    <property type="match status" value="1"/>
</dbReference>
<organism evidence="1 2">
    <name type="scientific">Papaver nudicaule</name>
    <name type="common">Iceland poppy</name>
    <dbReference type="NCBI Taxonomy" id="74823"/>
    <lineage>
        <taxon>Eukaryota</taxon>
        <taxon>Viridiplantae</taxon>
        <taxon>Streptophyta</taxon>
        <taxon>Embryophyta</taxon>
        <taxon>Tracheophyta</taxon>
        <taxon>Spermatophyta</taxon>
        <taxon>Magnoliopsida</taxon>
        <taxon>Ranunculales</taxon>
        <taxon>Papaveraceae</taxon>
        <taxon>Papaveroideae</taxon>
        <taxon>Papaver</taxon>
    </lineage>
</organism>
<comment type="caution">
    <text evidence="1">The sequence shown here is derived from an EMBL/GenBank/DDBJ whole genome shotgun (WGS) entry which is preliminary data.</text>
</comment>
<dbReference type="InterPro" id="IPR011009">
    <property type="entry name" value="Kinase-like_dom_sf"/>
</dbReference>
<evidence type="ECO:0000313" key="2">
    <source>
        <dbReference type="Proteomes" id="UP001177140"/>
    </source>
</evidence>
<dbReference type="Proteomes" id="UP001177140">
    <property type="component" value="Unassembled WGS sequence"/>
</dbReference>
<gene>
    <name evidence="1" type="ORF">MKW94_001563</name>
</gene>
<sequence length="113" mass="12463">VNEAYRSGMIFSVIDEKMGSYPSECIEKFVALALHCCQKDTDARPSMAEVVKELDSILRMMPESDFSIAVSTDNTSDYSEFSMTSMTRIPSESLEYISGSDLASGMIPTIAPR</sequence>
<dbReference type="EMBL" id="JAJJMA010151828">
    <property type="protein sequence ID" value="MCL7034954.1"/>
    <property type="molecule type" value="Genomic_DNA"/>
</dbReference>
<keyword evidence="2" id="KW-1185">Reference proteome</keyword>
<dbReference type="AlphaFoldDB" id="A0AA41V8Q3"/>
<evidence type="ECO:0000313" key="1">
    <source>
        <dbReference type="EMBL" id="MCL7034954.1"/>
    </source>
</evidence>
<accession>A0AA41V8Q3</accession>
<dbReference type="Gene3D" id="1.10.510.10">
    <property type="entry name" value="Transferase(Phosphotransferase) domain 1"/>
    <property type="match status" value="1"/>
</dbReference>